<evidence type="ECO:0000313" key="5">
    <source>
        <dbReference type="Proteomes" id="UP000583929"/>
    </source>
</evidence>
<feature type="transmembrane region" description="Helical" evidence="2">
    <location>
        <begin position="397"/>
        <end position="419"/>
    </location>
</feature>
<dbReference type="EMBL" id="JAATIQ010000066">
    <property type="protein sequence ID" value="KAF4389873.1"/>
    <property type="molecule type" value="Genomic_DNA"/>
</dbReference>
<dbReference type="Proteomes" id="UP000583929">
    <property type="component" value="Unassembled WGS sequence"/>
</dbReference>
<feature type="non-terminal residue" evidence="4">
    <location>
        <position position="991"/>
    </location>
</feature>
<reference evidence="4 5" key="1">
    <citation type="journal article" date="2020" name="bioRxiv">
        <title>Sequence and annotation of 42 cannabis genomes reveals extensive copy number variation in cannabinoid synthesis and pathogen resistance genes.</title>
        <authorList>
            <person name="Mckernan K.J."/>
            <person name="Helbert Y."/>
            <person name="Kane L.T."/>
            <person name="Ebling H."/>
            <person name="Zhang L."/>
            <person name="Liu B."/>
            <person name="Eaton Z."/>
            <person name="Mclaughlin S."/>
            <person name="Kingan S."/>
            <person name="Baybayan P."/>
            <person name="Concepcion G."/>
            <person name="Jordan M."/>
            <person name="Riva A."/>
            <person name="Barbazuk W."/>
            <person name="Harkins T."/>
        </authorList>
    </citation>
    <scope>NUCLEOTIDE SEQUENCE [LARGE SCALE GENOMIC DNA]</scope>
    <source>
        <strain evidence="5">cv. Jamaican Lion 4</strain>
        <tissue evidence="4">Leaf</tissue>
    </source>
</reference>
<dbReference type="InterPro" id="IPR000182">
    <property type="entry name" value="GNAT_dom"/>
</dbReference>
<keyword evidence="5" id="KW-1185">Reference proteome</keyword>
<keyword evidence="2" id="KW-0812">Transmembrane</keyword>
<name>A0A7J6H3U0_CANSA</name>
<dbReference type="InterPro" id="IPR056683">
    <property type="entry name" value="DUF7781"/>
</dbReference>
<dbReference type="Gene3D" id="3.40.630.30">
    <property type="match status" value="1"/>
</dbReference>
<dbReference type="AlphaFoldDB" id="A0A7J6H3U0"/>
<evidence type="ECO:0000256" key="2">
    <source>
        <dbReference type="SAM" id="Phobius"/>
    </source>
</evidence>
<evidence type="ECO:0000313" key="4">
    <source>
        <dbReference type="EMBL" id="KAF4389873.1"/>
    </source>
</evidence>
<accession>A0A7J6H3U0</accession>
<dbReference type="InterPro" id="IPR016181">
    <property type="entry name" value="Acyl_CoA_acyltransferase"/>
</dbReference>
<sequence length="991" mass="111691">IFVKLSIPKPITLVFLYPRVILQLIVISSTAVPNRGRRDHILYHTTANCVLSLTRQLLKMESGSNGEEPTSWDEMYNINLMPSELFLKFRKELQGFRFGVNLEFYNAPSNEFQGKLVLKPLSPDKMWKFVYEPLQQDVRLLSKKIPVTKYLNLQVGIGHNFLMHATGWKWKLSTCFGGDGISRIRNKTTLGLCPGLDFRFGWRADYVLPEITGQVLKLFNEALGTGEPLFNMNSGKFQASLDRFETILTHSDKMVYTSDEIFYTDEKNSQDWYAFSESLEIKHAHHLRSSFSFPNLLLSCLNFTLFILSATSVAPIILIRTPPTSFGMAFLMVSSISLLSSLVGFYSQLAHFCYITHVSLLLASLIGQLLGILVSFAKENSTLLLLRSSRDPKEAKLLVRLECGVLTAMFLLQVAVFLLSCAVHSCWVREYEGLEAEREAAAKKRSRRIAQVQEESMANAEKIKEIKAMELEDRMKSKYCQWKNSSSRRDSGGRTAQMSTISIHRLQLLSFSHGRIKSHRRFHRTYAITMTMDAKSSEKKKIEEISVQIPSLSSPITQRELLKSSDLQFNRLQPSERDLIQEKKLEFGHFVARDAILDEEFWTAAWLRAESHWEDRSSDRYVDNHKRKFAEQEFNAIKKRNKWQHRPNERCACIVAVKKETKNVKRTVLKSVVGTLDLSIRYLLHGETFPGERVKAPLFCSINRTSQNRYGYIANLCVAKSARRQGIASNMLYFAVESAISDGVEQVYVHVYRDNKAAQELYRKMGFEFLTLLSVGSNGKLSIIRGGNVLALLQILKTILLKIYHLLVKVGGDADDADKAVTAVPSADVNPSGDVGGSDKNVKDVEKPKGDESRLKGDDFFDGLSQLVIDDDQVVLAGLEAVAKINVPAPNPDVVGEKSDAIHTDEETEDTVSDTPLLDKRKRAPALKSPFVDFGSADVGSTPMELMSSGSQSAGDDRDFKMVTYVKGLYALNDAFADPVSTEIEAKFDSW</sequence>
<dbReference type="PANTHER" id="PTHR47426:SF3">
    <property type="entry name" value="GCN5-RELATED N-ACETYLTRANSFERASE 6, CHLOROPLASTIC"/>
    <property type="match status" value="1"/>
</dbReference>
<feature type="transmembrane region" description="Helical" evidence="2">
    <location>
        <begin position="296"/>
        <end position="319"/>
    </location>
</feature>
<dbReference type="PROSITE" id="PS51186">
    <property type="entry name" value="GNAT"/>
    <property type="match status" value="1"/>
</dbReference>
<feature type="domain" description="N-acetyltransferase" evidence="3">
    <location>
        <begin position="699"/>
        <end position="795"/>
    </location>
</feature>
<dbReference type="SUPFAM" id="SSF55729">
    <property type="entry name" value="Acyl-CoA N-acyltransferases (Nat)"/>
    <property type="match status" value="1"/>
</dbReference>
<feature type="transmembrane region" description="Helical" evidence="2">
    <location>
        <begin position="354"/>
        <end position="376"/>
    </location>
</feature>
<gene>
    <name evidence="4" type="ORF">G4B88_024154</name>
</gene>
<dbReference type="Pfam" id="PF00583">
    <property type="entry name" value="Acetyltransf_1"/>
    <property type="match status" value="1"/>
</dbReference>
<feature type="compositionally biased region" description="Basic and acidic residues" evidence="1">
    <location>
        <begin position="840"/>
        <end position="854"/>
    </location>
</feature>
<keyword evidence="2" id="KW-1133">Transmembrane helix</keyword>
<organism evidence="4 5">
    <name type="scientific">Cannabis sativa</name>
    <name type="common">Hemp</name>
    <name type="synonym">Marijuana</name>
    <dbReference type="NCBI Taxonomy" id="3483"/>
    <lineage>
        <taxon>Eukaryota</taxon>
        <taxon>Viridiplantae</taxon>
        <taxon>Streptophyta</taxon>
        <taxon>Embryophyta</taxon>
        <taxon>Tracheophyta</taxon>
        <taxon>Spermatophyta</taxon>
        <taxon>Magnoliopsida</taxon>
        <taxon>eudicotyledons</taxon>
        <taxon>Gunneridae</taxon>
        <taxon>Pentapetalae</taxon>
        <taxon>rosids</taxon>
        <taxon>fabids</taxon>
        <taxon>Rosales</taxon>
        <taxon>Cannabaceae</taxon>
        <taxon>Cannabis</taxon>
    </lineage>
</organism>
<feature type="compositionally biased region" description="Basic and acidic residues" evidence="1">
    <location>
        <begin position="895"/>
        <end position="905"/>
    </location>
</feature>
<evidence type="ECO:0000256" key="1">
    <source>
        <dbReference type="SAM" id="MobiDB-lite"/>
    </source>
</evidence>
<feature type="non-terminal residue" evidence="4">
    <location>
        <position position="1"/>
    </location>
</feature>
<dbReference type="PANTHER" id="PTHR47426">
    <property type="entry name" value="ACYL-COA N-ACYLTRANSFERASES (NAT) SUPERFAMILY PROTEIN"/>
    <property type="match status" value="1"/>
</dbReference>
<dbReference type="Pfam" id="PF25003">
    <property type="entry name" value="DUF7781"/>
    <property type="match status" value="1"/>
</dbReference>
<dbReference type="CDD" id="cd04301">
    <property type="entry name" value="NAT_SF"/>
    <property type="match status" value="1"/>
</dbReference>
<feature type="region of interest" description="Disordered" evidence="1">
    <location>
        <begin position="825"/>
        <end position="854"/>
    </location>
</feature>
<dbReference type="GO" id="GO:0016747">
    <property type="term" value="F:acyltransferase activity, transferring groups other than amino-acyl groups"/>
    <property type="evidence" value="ECO:0007669"/>
    <property type="project" value="InterPro"/>
</dbReference>
<feature type="region of interest" description="Disordered" evidence="1">
    <location>
        <begin position="894"/>
        <end position="920"/>
    </location>
</feature>
<evidence type="ECO:0000259" key="3">
    <source>
        <dbReference type="PROSITE" id="PS51186"/>
    </source>
</evidence>
<proteinExistence type="predicted"/>
<comment type="caution">
    <text evidence="4">The sequence shown here is derived from an EMBL/GenBank/DDBJ whole genome shotgun (WGS) entry which is preliminary data.</text>
</comment>
<keyword evidence="2" id="KW-0472">Membrane</keyword>
<protein>
    <recommendedName>
        <fullName evidence="3">N-acetyltransferase domain-containing protein</fullName>
    </recommendedName>
</protein>
<feature type="transmembrane region" description="Helical" evidence="2">
    <location>
        <begin position="326"/>
        <end position="348"/>
    </location>
</feature>